<dbReference type="PANTHER" id="PTHR39321">
    <property type="entry name" value="NICOTINATE-NUCLEOTIDE ADENYLYLTRANSFERASE-RELATED"/>
    <property type="match status" value="1"/>
</dbReference>
<evidence type="ECO:0000256" key="7">
    <source>
        <dbReference type="ARBA" id="ARBA00022840"/>
    </source>
</evidence>
<comment type="similarity">
    <text evidence="10">Belongs to the NadD family.</text>
</comment>
<dbReference type="EMBL" id="CP034346">
    <property type="protein sequence ID" value="AZS14357.1"/>
    <property type="molecule type" value="Genomic_DNA"/>
</dbReference>
<organism evidence="12 13">
    <name type="scientific">Paenibacillus lutimineralis</name>
    <dbReference type="NCBI Taxonomy" id="2707005"/>
    <lineage>
        <taxon>Bacteria</taxon>
        <taxon>Bacillati</taxon>
        <taxon>Bacillota</taxon>
        <taxon>Bacilli</taxon>
        <taxon>Bacillales</taxon>
        <taxon>Paenibacillaceae</taxon>
        <taxon>Paenibacillus</taxon>
    </lineage>
</organism>
<evidence type="ECO:0000256" key="10">
    <source>
        <dbReference type="HAMAP-Rule" id="MF_00244"/>
    </source>
</evidence>
<dbReference type="CDD" id="cd02165">
    <property type="entry name" value="NMNAT"/>
    <property type="match status" value="1"/>
</dbReference>
<evidence type="ECO:0000256" key="2">
    <source>
        <dbReference type="ARBA" id="ARBA00005019"/>
    </source>
</evidence>
<keyword evidence="6 10" id="KW-0547">Nucleotide-binding</keyword>
<keyword evidence="7 10" id="KW-0067">ATP-binding</keyword>
<dbReference type="NCBIfam" id="NF000840">
    <property type="entry name" value="PRK00071.1-3"/>
    <property type="match status" value="1"/>
</dbReference>
<dbReference type="AlphaFoldDB" id="A0A3Q9I7C0"/>
<dbReference type="Proteomes" id="UP000270678">
    <property type="component" value="Chromosome"/>
</dbReference>
<dbReference type="OrthoDB" id="5295945at2"/>
<dbReference type="SUPFAM" id="SSF52374">
    <property type="entry name" value="Nucleotidylyl transferase"/>
    <property type="match status" value="1"/>
</dbReference>
<evidence type="ECO:0000256" key="9">
    <source>
        <dbReference type="ARBA" id="ARBA00048721"/>
    </source>
</evidence>
<dbReference type="RefSeq" id="WP_126996950.1">
    <property type="nucleotide sequence ID" value="NZ_CP034346.1"/>
</dbReference>
<keyword evidence="3 10" id="KW-0662">Pyridine nucleotide biosynthesis</keyword>
<dbReference type="NCBIfam" id="TIGR00482">
    <property type="entry name" value="nicotinate (nicotinamide) nucleotide adenylyltransferase"/>
    <property type="match status" value="1"/>
</dbReference>
<dbReference type="EC" id="2.7.7.18" evidence="10"/>
<protein>
    <recommendedName>
        <fullName evidence="10">Probable nicotinate-nucleotide adenylyltransferase</fullName>
        <ecNumber evidence="10">2.7.7.18</ecNumber>
    </recommendedName>
    <alternativeName>
        <fullName evidence="10">Deamido-NAD(+) diphosphorylase</fullName>
    </alternativeName>
    <alternativeName>
        <fullName evidence="10">Deamido-NAD(+) pyrophosphorylase</fullName>
    </alternativeName>
    <alternativeName>
        <fullName evidence="10">Nicotinate mononucleotide adenylyltransferase</fullName>
        <shortName evidence="10">NaMN adenylyltransferase</shortName>
    </alternativeName>
</protein>
<keyword evidence="5 10" id="KW-0548">Nucleotidyltransferase</keyword>
<accession>A0A3Q9I7C0</accession>
<dbReference type="HAMAP" id="MF_00244">
    <property type="entry name" value="NaMN_adenylyltr"/>
    <property type="match status" value="1"/>
</dbReference>
<evidence type="ECO:0000256" key="1">
    <source>
        <dbReference type="ARBA" id="ARBA00002324"/>
    </source>
</evidence>
<dbReference type="NCBIfam" id="TIGR00125">
    <property type="entry name" value="cyt_tran_rel"/>
    <property type="match status" value="1"/>
</dbReference>
<dbReference type="GO" id="GO:0005524">
    <property type="term" value="F:ATP binding"/>
    <property type="evidence" value="ECO:0007669"/>
    <property type="project" value="UniProtKB-KW"/>
</dbReference>
<dbReference type="InterPro" id="IPR004821">
    <property type="entry name" value="Cyt_trans-like"/>
</dbReference>
<evidence type="ECO:0000259" key="11">
    <source>
        <dbReference type="Pfam" id="PF01467"/>
    </source>
</evidence>
<dbReference type="GO" id="GO:0009435">
    <property type="term" value="P:NAD+ biosynthetic process"/>
    <property type="evidence" value="ECO:0007669"/>
    <property type="project" value="UniProtKB-UniRule"/>
</dbReference>
<dbReference type="InterPro" id="IPR005248">
    <property type="entry name" value="NadD/NMNAT"/>
</dbReference>
<reference evidence="13" key="1">
    <citation type="submission" date="2018-12" db="EMBL/GenBank/DDBJ databases">
        <title>Complete genome sequence of Paenibacillus sp. MBLB1234.</title>
        <authorList>
            <person name="Nam Y.-D."/>
            <person name="Kang J."/>
            <person name="Chung W.-H."/>
            <person name="Park Y.S."/>
        </authorList>
    </citation>
    <scope>NUCLEOTIDE SEQUENCE [LARGE SCALE GENOMIC DNA]</scope>
    <source>
        <strain evidence="13">MBLB1234</strain>
    </source>
</reference>
<evidence type="ECO:0000256" key="3">
    <source>
        <dbReference type="ARBA" id="ARBA00022642"/>
    </source>
</evidence>
<keyword evidence="4 10" id="KW-0808">Transferase</keyword>
<comment type="catalytic activity">
    <reaction evidence="9 10">
        <text>nicotinate beta-D-ribonucleotide + ATP + H(+) = deamido-NAD(+) + diphosphate</text>
        <dbReference type="Rhea" id="RHEA:22860"/>
        <dbReference type="ChEBI" id="CHEBI:15378"/>
        <dbReference type="ChEBI" id="CHEBI:30616"/>
        <dbReference type="ChEBI" id="CHEBI:33019"/>
        <dbReference type="ChEBI" id="CHEBI:57502"/>
        <dbReference type="ChEBI" id="CHEBI:58437"/>
        <dbReference type="EC" id="2.7.7.18"/>
    </reaction>
</comment>
<keyword evidence="8 10" id="KW-0520">NAD</keyword>
<comment type="pathway">
    <text evidence="2 10">Cofactor biosynthesis; NAD(+) biosynthesis; deamido-NAD(+) from nicotinate D-ribonucleotide: step 1/1.</text>
</comment>
<evidence type="ECO:0000256" key="8">
    <source>
        <dbReference type="ARBA" id="ARBA00023027"/>
    </source>
</evidence>
<evidence type="ECO:0000256" key="4">
    <source>
        <dbReference type="ARBA" id="ARBA00022679"/>
    </source>
</evidence>
<dbReference type="KEGG" id="plut:EI981_07725"/>
<dbReference type="NCBIfam" id="NF000841">
    <property type="entry name" value="PRK00071.1-4"/>
    <property type="match status" value="1"/>
</dbReference>
<comment type="function">
    <text evidence="1 10">Catalyzes the reversible adenylation of nicotinate mononucleotide (NaMN) to nicotinic acid adenine dinucleotide (NaAD).</text>
</comment>
<gene>
    <name evidence="10" type="primary">nadD</name>
    <name evidence="12" type="ORF">EI981_07725</name>
</gene>
<keyword evidence="13" id="KW-1185">Reference proteome</keyword>
<evidence type="ECO:0000256" key="6">
    <source>
        <dbReference type="ARBA" id="ARBA00022741"/>
    </source>
</evidence>
<sequence length="198" mass="22375">MRKVGIMGGAFDPIHLGHLLAAEAAREQYALDEVWFMPSHIPPHKSKSGVSGEERLEMVAAAIRSHADFKTLDIELKRGGVSYTIDTIRELKQLHPELEFYFIIGADMVNYLPKWEGIEELASMLHFIGLQRPGSFLELDLMPSFIQDAVLLADMPLVDISSSLIRKRRAAGQSVRYMVTEEVYEYIVRSGLYAVHSR</sequence>
<proteinExistence type="inferred from homology"/>
<feature type="domain" description="Cytidyltransferase-like" evidence="11">
    <location>
        <begin position="6"/>
        <end position="168"/>
    </location>
</feature>
<dbReference type="UniPathway" id="UPA00253">
    <property type="reaction ID" value="UER00332"/>
</dbReference>
<dbReference type="InterPro" id="IPR014729">
    <property type="entry name" value="Rossmann-like_a/b/a_fold"/>
</dbReference>
<name>A0A3Q9I7C0_9BACL</name>
<evidence type="ECO:0000313" key="12">
    <source>
        <dbReference type="EMBL" id="AZS14357.1"/>
    </source>
</evidence>
<dbReference type="Gene3D" id="3.40.50.620">
    <property type="entry name" value="HUPs"/>
    <property type="match status" value="1"/>
</dbReference>
<evidence type="ECO:0000256" key="5">
    <source>
        <dbReference type="ARBA" id="ARBA00022695"/>
    </source>
</evidence>
<dbReference type="GO" id="GO:0004515">
    <property type="term" value="F:nicotinate-nucleotide adenylyltransferase activity"/>
    <property type="evidence" value="ECO:0007669"/>
    <property type="project" value="UniProtKB-UniRule"/>
</dbReference>
<dbReference type="PANTHER" id="PTHR39321:SF3">
    <property type="entry name" value="PHOSPHOPANTETHEINE ADENYLYLTRANSFERASE"/>
    <property type="match status" value="1"/>
</dbReference>
<evidence type="ECO:0000313" key="13">
    <source>
        <dbReference type="Proteomes" id="UP000270678"/>
    </source>
</evidence>
<dbReference type="Pfam" id="PF01467">
    <property type="entry name" value="CTP_transf_like"/>
    <property type="match status" value="1"/>
</dbReference>